<dbReference type="GO" id="GO:0003677">
    <property type="term" value="F:DNA binding"/>
    <property type="evidence" value="ECO:0007669"/>
    <property type="project" value="UniProtKB-KW"/>
</dbReference>
<dbReference type="Pfam" id="PF24883">
    <property type="entry name" value="NPHP3_N"/>
    <property type="match status" value="1"/>
</dbReference>
<dbReference type="InterPro" id="IPR027417">
    <property type="entry name" value="P-loop_NTPase"/>
</dbReference>
<dbReference type="CDD" id="cd06170">
    <property type="entry name" value="LuxR_C_like"/>
    <property type="match status" value="1"/>
</dbReference>
<dbReference type="PANTHER" id="PTHR44688">
    <property type="entry name" value="DNA-BINDING TRANSCRIPTIONAL ACTIVATOR DEVR_DOSR"/>
    <property type="match status" value="1"/>
</dbReference>
<keyword evidence="1" id="KW-0677">Repeat</keyword>
<feature type="domain" description="HTH luxR-type" evidence="5">
    <location>
        <begin position="843"/>
        <end position="908"/>
    </location>
</feature>
<dbReference type="GO" id="GO:0006355">
    <property type="term" value="P:regulation of DNA-templated transcription"/>
    <property type="evidence" value="ECO:0007669"/>
    <property type="project" value="InterPro"/>
</dbReference>
<dbReference type="Gene3D" id="1.10.10.10">
    <property type="entry name" value="Winged helix-like DNA-binding domain superfamily/Winged helix DNA-binding domain"/>
    <property type="match status" value="1"/>
</dbReference>
<dbReference type="PRINTS" id="PR00038">
    <property type="entry name" value="HTHLUXR"/>
</dbReference>
<dbReference type="AlphaFoldDB" id="A0AA37S7Y8"/>
<evidence type="ECO:0000256" key="3">
    <source>
        <dbReference type="ARBA" id="ARBA00023125"/>
    </source>
</evidence>
<organism evidence="6 7">
    <name type="scientific">Litoribrevibacter albus</name>
    <dbReference type="NCBI Taxonomy" id="1473156"/>
    <lineage>
        <taxon>Bacteria</taxon>
        <taxon>Pseudomonadati</taxon>
        <taxon>Pseudomonadota</taxon>
        <taxon>Gammaproteobacteria</taxon>
        <taxon>Oceanospirillales</taxon>
        <taxon>Oceanospirillaceae</taxon>
        <taxon>Litoribrevibacter</taxon>
    </lineage>
</organism>
<dbReference type="InterPro" id="IPR056884">
    <property type="entry name" value="NPHP3-like_N"/>
</dbReference>
<dbReference type="InterPro" id="IPR016032">
    <property type="entry name" value="Sig_transdc_resp-reg_C-effctor"/>
</dbReference>
<dbReference type="EMBL" id="BSNM01000002">
    <property type="protein sequence ID" value="GLQ29869.1"/>
    <property type="molecule type" value="Genomic_DNA"/>
</dbReference>
<dbReference type="InterPro" id="IPR036388">
    <property type="entry name" value="WH-like_DNA-bd_sf"/>
</dbReference>
<evidence type="ECO:0000256" key="4">
    <source>
        <dbReference type="ARBA" id="ARBA00023163"/>
    </source>
</evidence>
<name>A0AA37S7Y8_9GAMM</name>
<gene>
    <name evidence="6" type="ORF">GCM10007876_03470</name>
</gene>
<comment type="caution">
    <text evidence="6">The sequence shown here is derived from an EMBL/GenBank/DDBJ whole genome shotgun (WGS) entry which is preliminary data.</text>
</comment>
<dbReference type="SUPFAM" id="SSF46894">
    <property type="entry name" value="C-terminal effector domain of the bipartite response regulators"/>
    <property type="match status" value="1"/>
</dbReference>
<dbReference type="Proteomes" id="UP001161389">
    <property type="component" value="Unassembled WGS sequence"/>
</dbReference>
<evidence type="ECO:0000313" key="6">
    <source>
        <dbReference type="EMBL" id="GLQ29869.1"/>
    </source>
</evidence>
<keyword evidence="2" id="KW-0805">Transcription regulation</keyword>
<dbReference type="InterPro" id="IPR000792">
    <property type="entry name" value="Tscrpt_reg_LuxR_C"/>
</dbReference>
<evidence type="ECO:0000256" key="2">
    <source>
        <dbReference type="ARBA" id="ARBA00023015"/>
    </source>
</evidence>
<keyword evidence="4" id="KW-0804">Transcription</keyword>
<dbReference type="Pfam" id="PF00196">
    <property type="entry name" value="GerE"/>
    <property type="match status" value="1"/>
</dbReference>
<dbReference type="RefSeq" id="WP_284378036.1">
    <property type="nucleotide sequence ID" value="NZ_BSNM01000002.1"/>
</dbReference>
<proteinExistence type="predicted"/>
<dbReference type="SUPFAM" id="SSF52540">
    <property type="entry name" value="P-loop containing nucleoside triphosphate hydrolases"/>
    <property type="match status" value="1"/>
</dbReference>
<accession>A0AA37S7Y8</accession>
<dbReference type="SMART" id="SM00421">
    <property type="entry name" value="HTH_LUXR"/>
    <property type="match status" value="1"/>
</dbReference>
<dbReference type="Pfam" id="PF25873">
    <property type="entry name" value="WHD_MalT"/>
    <property type="match status" value="1"/>
</dbReference>
<evidence type="ECO:0000259" key="5">
    <source>
        <dbReference type="PROSITE" id="PS50043"/>
    </source>
</evidence>
<keyword evidence="7" id="KW-1185">Reference proteome</keyword>
<dbReference type="PROSITE" id="PS50043">
    <property type="entry name" value="HTH_LUXR_2"/>
    <property type="match status" value="1"/>
</dbReference>
<sequence length="911" mass="104442">MVGSPESVFSLSELRKTISQLPLIESKIKAVPIEPYYLQRSNIENPFNKPHTTLALVTAPAGTGKSIVLSQWYHDLIAKDEKVCWLSLSRDDNDPVRFFSYVIASLQRTEPYIWPDLDASYRRFEDEPSVSFLRLAEQLIADLEEFEDPIYCFIDDFHLIESPILTAAISLFLAHMPSNVHLCISSRHRPQLSVGRYRSKGKLAEYKYADLKFSAEQSRELLEAIEAPIKPQKRDDLIRALDGWTSGLVLASNALCHISDEEQLSIDSFEEYFGQHPDFLSYFADDAYQHLEESTKRAVKQLSIVEKFTSQLYTSLSGNNESDAMMERLNEQQLFIEPTGFGQYKFHPLYRRFLHQRLMVDEPESLIQLHFSASMWFSTHNHSVAAIEHAFAARDYEMAASLISACVFDLLNQAYAVQLFEWIKQIPRDITLQYPRLQLVRIWVLIRDGYDQEAERALLRLMQQDEKHQPLGISEREAICYLLSILINLRNDDLESANVSIAKVQPYFDELDPWLSAQFNLLAAVILMLQGRPGECGDNISSAERFSSELKGNFMNQLITAIRAYHFYETGMLKAAKAEIAKLESTKDVVGIAEWYRLVNALLNFEGNKLQTAWDMLQDRRPIAEGMIQSSFLQARLYAVRSRLVSWFRDEDSGLDELERLLNQYKQRGQQRAWRICRAAQAQLLMDHGRFDRAEWCLAQEGVLPKIGISPYLSGYGWVITARSRVAWHKQSIQELRAIFDLLGHDVERDDGVSRSGTENLLSAMYHWLNDNKEASMTFFRNAIIAASEQGYLRALAELPEALLVFIESSKNSGLFHDSDLVSYVEKLEKAIHAKQMKGQIELDDQQISLTGREKQILELAADGLSNQEISDRIFVSLGTVKWHLHNVYDKLGVKNRTQALKAVQEFQKVS</sequence>
<protein>
    <submittedName>
        <fullName evidence="6">Helix-turn-helix transcriptional regulator</fullName>
    </submittedName>
</protein>
<dbReference type="InterPro" id="IPR011990">
    <property type="entry name" value="TPR-like_helical_dom_sf"/>
</dbReference>
<keyword evidence="3" id="KW-0238">DNA-binding</keyword>
<evidence type="ECO:0000313" key="7">
    <source>
        <dbReference type="Proteomes" id="UP001161389"/>
    </source>
</evidence>
<dbReference type="PROSITE" id="PS00622">
    <property type="entry name" value="HTH_LUXR_1"/>
    <property type="match status" value="1"/>
</dbReference>
<dbReference type="Gene3D" id="1.25.40.10">
    <property type="entry name" value="Tetratricopeptide repeat domain"/>
    <property type="match status" value="1"/>
</dbReference>
<dbReference type="Gene3D" id="3.40.50.300">
    <property type="entry name" value="P-loop containing nucleotide triphosphate hydrolases"/>
    <property type="match status" value="1"/>
</dbReference>
<reference evidence="6" key="2">
    <citation type="submission" date="2023-01" db="EMBL/GenBank/DDBJ databases">
        <title>Draft genome sequence of Litoribrevibacter albus strain NBRC 110071.</title>
        <authorList>
            <person name="Sun Q."/>
            <person name="Mori K."/>
        </authorList>
    </citation>
    <scope>NUCLEOTIDE SEQUENCE</scope>
    <source>
        <strain evidence="6">NBRC 110071</strain>
    </source>
</reference>
<reference evidence="6" key="1">
    <citation type="journal article" date="2014" name="Int. J. Syst. Evol. Microbiol.">
        <title>Complete genome sequence of Corynebacterium casei LMG S-19264T (=DSM 44701T), isolated from a smear-ripened cheese.</title>
        <authorList>
            <consortium name="US DOE Joint Genome Institute (JGI-PGF)"/>
            <person name="Walter F."/>
            <person name="Albersmeier A."/>
            <person name="Kalinowski J."/>
            <person name="Ruckert C."/>
        </authorList>
    </citation>
    <scope>NUCLEOTIDE SEQUENCE</scope>
    <source>
        <strain evidence="6">NBRC 110071</strain>
    </source>
</reference>
<dbReference type="InterPro" id="IPR059106">
    <property type="entry name" value="WHD_MalT"/>
</dbReference>
<dbReference type="PANTHER" id="PTHR44688:SF16">
    <property type="entry name" value="DNA-BINDING TRANSCRIPTIONAL ACTIVATOR DEVR_DOSR"/>
    <property type="match status" value="1"/>
</dbReference>
<evidence type="ECO:0000256" key="1">
    <source>
        <dbReference type="ARBA" id="ARBA00022737"/>
    </source>
</evidence>